<feature type="domain" description="Transcription activator GCR1-like" evidence="1">
    <location>
        <begin position="386"/>
        <end position="462"/>
    </location>
</feature>
<dbReference type="InterPro" id="IPR052146">
    <property type="entry name" value="HOT1"/>
</dbReference>
<dbReference type="PANTHER" id="PTHR37784">
    <property type="entry name" value="PROTEIN MSN1"/>
    <property type="match status" value="1"/>
</dbReference>
<dbReference type="Proteomes" id="UP000053800">
    <property type="component" value="Unassembled WGS sequence"/>
</dbReference>
<evidence type="ECO:0000259" key="1">
    <source>
        <dbReference type="Pfam" id="PF12550"/>
    </source>
</evidence>
<reference evidence="3 4" key="1">
    <citation type="submission" date="2015-01" db="EMBL/GenBank/DDBJ databases">
        <title>The Genome Sequence of Cryptococcus gattii CA1873.</title>
        <authorList>
            <consortium name="The Broad Institute Genomics Platform"/>
            <person name="Cuomo C."/>
            <person name="Litvintseva A."/>
            <person name="Chen Y."/>
            <person name="Heitman J."/>
            <person name="Sun S."/>
            <person name="Springer D."/>
            <person name="Dromer F."/>
            <person name="Young S."/>
            <person name="Zeng Q."/>
            <person name="Gargeya S."/>
            <person name="Abouelleil A."/>
            <person name="Alvarado L."/>
            <person name="Chapman S.B."/>
            <person name="Gainer-Dewar J."/>
            <person name="Goldberg J."/>
            <person name="Griggs A."/>
            <person name="Gujja S."/>
            <person name="Hansen M."/>
            <person name="Howarth C."/>
            <person name="Imamovic A."/>
            <person name="Larimer J."/>
            <person name="Murphy C."/>
            <person name="Naylor J."/>
            <person name="Pearson M."/>
            <person name="Priest M."/>
            <person name="Roberts A."/>
            <person name="Saif S."/>
            <person name="Shea T."/>
            <person name="Sykes S."/>
            <person name="Wortman J."/>
            <person name="Nusbaum C."/>
            <person name="Birren B."/>
        </authorList>
    </citation>
    <scope>NUCLEOTIDE SEQUENCE [LARGE SCALE GENOMIC DNA]</scope>
    <source>
        <strain evidence="3 4">CA1873</strain>
    </source>
</reference>
<dbReference type="InterPro" id="IPR031872">
    <property type="entry name" value="NDC10_II"/>
</dbReference>
<name>A0ABR5BAK6_CRYGA</name>
<accession>A0ABR5BAK6</accession>
<sequence length="473" mass="53643">MAEVSNVEEFVNLRKELGYDDADAGLPRLLVCSQSFSSILGYVAALAVNSILRAIDRVRNARRILNFEDMGDDLYYDRIGTVENMKRIFLHYLHRNTFEALRDLAAQAIGAGPTPCYGVVITIREGKTNHEGKVQYASLLRNKHVDQCPVSFLALMLFARFHFGGEDFPNSNTSFPSIKSRRDWYPIPLFMTPQTDHSRLKYATLNASVRQALLACDIHCKASTHTSRKWGAQLAEQGGAPEEEISRHGRWCMGVMETIYLSHFPRKALRVLAGFSKKNGAYDLSRDIHVPKVLADQVFPWLDNAYVFGVLRLIDAKGQDTNASLVELRKTVLEERRSEKYDALLVGIGDAFHAIARDLRQEGPSRAPTDPSASSSLTQPQLLVLSMDRTVRNVRELWDEYIVGRSGRLPVREMNQRSGFRKNERERRMFNRRRPIYDSIQDIASKRGISESEAAGLVEAFRIQKGYELDKLS</sequence>
<gene>
    <name evidence="3" type="ORF">I314_03352</name>
</gene>
<dbReference type="Pfam" id="PF16787">
    <property type="entry name" value="NDC10_II"/>
    <property type="match status" value="1"/>
</dbReference>
<dbReference type="Pfam" id="PF12550">
    <property type="entry name" value="GCR1_C"/>
    <property type="match status" value="1"/>
</dbReference>
<organism evidence="3 4">
    <name type="scientific">Cryptococcus bacillisporus CA1873</name>
    <dbReference type="NCBI Taxonomy" id="1296111"/>
    <lineage>
        <taxon>Eukaryota</taxon>
        <taxon>Fungi</taxon>
        <taxon>Dikarya</taxon>
        <taxon>Basidiomycota</taxon>
        <taxon>Agaricomycotina</taxon>
        <taxon>Tremellomycetes</taxon>
        <taxon>Tremellales</taxon>
        <taxon>Cryptococcaceae</taxon>
        <taxon>Cryptococcus</taxon>
        <taxon>Cryptococcus gattii species complex</taxon>
    </lineage>
</organism>
<dbReference type="InterPro" id="IPR011010">
    <property type="entry name" value="DNA_brk_join_enz"/>
</dbReference>
<protein>
    <submittedName>
        <fullName evidence="3">Uncharacterized protein</fullName>
    </submittedName>
</protein>
<dbReference type="InterPro" id="IPR038279">
    <property type="entry name" value="Ndc10_dom2_sf"/>
</dbReference>
<keyword evidence="4" id="KW-1185">Reference proteome</keyword>
<evidence type="ECO:0000313" key="4">
    <source>
        <dbReference type="Proteomes" id="UP000053800"/>
    </source>
</evidence>
<dbReference type="EMBL" id="KN848896">
    <property type="protein sequence ID" value="KIR62412.1"/>
    <property type="molecule type" value="Genomic_DNA"/>
</dbReference>
<dbReference type="Gene3D" id="1.10.443.20">
    <property type="entry name" value="Centromere DNA-binding protein complex CBF3 subunit, domain 2"/>
    <property type="match status" value="1"/>
</dbReference>
<proteinExistence type="predicted"/>
<evidence type="ECO:0000259" key="2">
    <source>
        <dbReference type="Pfam" id="PF16787"/>
    </source>
</evidence>
<evidence type="ECO:0000313" key="3">
    <source>
        <dbReference type="EMBL" id="KIR62412.1"/>
    </source>
</evidence>
<dbReference type="InterPro" id="IPR022210">
    <property type="entry name" value="TF_GCR1-like"/>
</dbReference>
<feature type="domain" description="Ndc10" evidence="2">
    <location>
        <begin position="101"/>
        <end position="305"/>
    </location>
</feature>
<dbReference type="SUPFAM" id="SSF56349">
    <property type="entry name" value="DNA breaking-rejoining enzymes"/>
    <property type="match status" value="1"/>
</dbReference>
<dbReference type="PANTHER" id="PTHR37784:SF2">
    <property type="entry name" value="HIGH-OSMOLARITY-INDUCED TRANSCRIPTION PROTEIN 1"/>
    <property type="match status" value="1"/>
</dbReference>